<dbReference type="InterPro" id="IPR044730">
    <property type="entry name" value="RNase_H-like_dom_plant"/>
</dbReference>
<reference evidence="3" key="1">
    <citation type="submission" date="2025-08" db="UniProtKB">
        <authorList>
            <consortium name="RefSeq"/>
        </authorList>
    </citation>
    <scope>IDENTIFICATION</scope>
    <source>
        <tissue evidence="3">Leaves</tissue>
    </source>
</reference>
<dbReference type="RefSeq" id="XP_071912962.1">
    <property type="nucleotide sequence ID" value="XM_072056861.1"/>
</dbReference>
<dbReference type="PROSITE" id="PS50878">
    <property type="entry name" value="RT_POL"/>
    <property type="match status" value="1"/>
</dbReference>
<feature type="domain" description="Reverse transcriptase" evidence="1">
    <location>
        <begin position="428"/>
        <end position="710"/>
    </location>
</feature>
<dbReference type="Proteomes" id="UP001652660">
    <property type="component" value="Chromosome 7c"/>
</dbReference>
<evidence type="ECO:0000313" key="2">
    <source>
        <dbReference type="Proteomes" id="UP001652660"/>
    </source>
</evidence>
<evidence type="ECO:0000313" key="3">
    <source>
        <dbReference type="RefSeq" id="XP_071912962.1"/>
    </source>
</evidence>
<dbReference type="Gene3D" id="3.60.10.10">
    <property type="entry name" value="Endonuclease/exonuclease/phosphatase"/>
    <property type="match status" value="1"/>
</dbReference>
<evidence type="ECO:0000259" key="1">
    <source>
        <dbReference type="PROSITE" id="PS50878"/>
    </source>
</evidence>
<dbReference type="CDD" id="cd06222">
    <property type="entry name" value="RNase_H_like"/>
    <property type="match status" value="1"/>
</dbReference>
<dbReference type="InterPro" id="IPR043502">
    <property type="entry name" value="DNA/RNA_pol_sf"/>
</dbReference>
<dbReference type="PANTHER" id="PTHR33116">
    <property type="entry name" value="REVERSE TRANSCRIPTASE ZINC-BINDING DOMAIN-CONTAINING PROTEIN-RELATED-RELATED"/>
    <property type="match status" value="1"/>
</dbReference>
<dbReference type="Pfam" id="PF13456">
    <property type="entry name" value="RVT_3"/>
    <property type="match status" value="1"/>
</dbReference>
<dbReference type="InterPro" id="IPR036691">
    <property type="entry name" value="Endo/exonu/phosph_ase_sf"/>
</dbReference>
<accession>A0ABM4V096</accession>
<dbReference type="InterPro" id="IPR002156">
    <property type="entry name" value="RNaseH_domain"/>
</dbReference>
<dbReference type="InterPro" id="IPR036397">
    <property type="entry name" value="RNaseH_sf"/>
</dbReference>
<dbReference type="InterPro" id="IPR012337">
    <property type="entry name" value="RNaseH-like_sf"/>
</dbReference>
<dbReference type="GeneID" id="140010300"/>
<dbReference type="Pfam" id="PF13966">
    <property type="entry name" value="zf-RVT"/>
    <property type="match status" value="1"/>
</dbReference>
<dbReference type="InterPro" id="IPR000477">
    <property type="entry name" value="RT_dom"/>
</dbReference>
<organism evidence="2 3">
    <name type="scientific">Coffea arabica</name>
    <name type="common">Arabian coffee</name>
    <dbReference type="NCBI Taxonomy" id="13443"/>
    <lineage>
        <taxon>Eukaryota</taxon>
        <taxon>Viridiplantae</taxon>
        <taxon>Streptophyta</taxon>
        <taxon>Embryophyta</taxon>
        <taxon>Tracheophyta</taxon>
        <taxon>Spermatophyta</taxon>
        <taxon>Magnoliopsida</taxon>
        <taxon>eudicotyledons</taxon>
        <taxon>Gunneridae</taxon>
        <taxon>Pentapetalae</taxon>
        <taxon>asterids</taxon>
        <taxon>lamiids</taxon>
        <taxon>Gentianales</taxon>
        <taxon>Rubiaceae</taxon>
        <taxon>Ixoroideae</taxon>
        <taxon>Gardenieae complex</taxon>
        <taxon>Bertiereae - Coffeeae clade</taxon>
        <taxon>Coffeeae</taxon>
        <taxon>Coffea</taxon>
    </lineage>
</organism>
<dbReference type="InterPro" id="IPR026960">
    <property type="entry name" value="RVT-Znf"/>
</dbReference>
<proteinExistence type="predicted"/>
<keyword evidence="2" id="KW-1185">Reference proteome</keyword>
<dbReference type="SUPFAM" id="SSF53098">
    <property type="entry name" value="Ribonuclease H-like"/>
    <property type="match status" value="1"/>
</dbReference>
<sequence length="1304" mass="150823">MVWNCRGVGSPLTVPQLREVIRLHSPSLVFLSETKKKKSFLNSVKQWIKFDNVFVVDPVGLAGGLAVLWKQELKVKKVLFTSFTIELLIDDWEIGAEWWCICVYASTNASVRREQWKVLERRNIGFEGVPWTWCNNWKSEGEVKERIDRILGNTGWIRRFEKAKCTHIETEASDHCILLLDTKPERRRWKRRFMFDRRWLQHSDIEEVVGGAWERQQGGSRMYMVQSKIRRVRMDLLGWSKQKCGNSKSLILKVKQEIQEVKESRGDGYRIKLAGLKRKLAEAYKQEEIYWSQKARVKWLQEGDKNTSYFHAKVVGRRRMNRISVLKNSSGVWCKDEEETCQEIVEYFQHIYTSERPEEFSEILEGIPQTITDEMNMKLTRKVTEQEISQAVFSMHPNKSPGPDGMSPVFFQKFWSILKVDIICAVNSFFDSGFILKSINETLISLIPKIELPSTIADLRHISLCNVLYKIISKVITNRFKHVLNYCISCPQSAFVHGRQILDNVLIAHEVIHFLKNKRTGRDGYMAIKIDMAKAYDRVEWNFLAKVMLRMGFCPKWIQWVMQCVSSVTYAINFNGEKRGFIRPTRGLRQGDPLSPYLFLICAESFSSLLKQSVVQGKLTGIRIAREAPRLSHLFFADDALIFCKATAMEAGQLRRILEVYREASGQLINMEKSSLFFSRNVVHRYKAGVLRELQGMKEAQQSRYLGLPLVIGRSKRQTFDFVKQKTLGRLEGWKEKLLSQAGKEVLLKSVIMALPIYVMSCCILPKDLCRQISSGMAKFWWGQKEKKHRIHWLSWGRLADGKEEGGLGFRELHEFNLALLAKQLWRILTRPNLLMSKVMRARYFKGISIWAMKSQSTDSWWLPNSGNGKVKTPRAEGVAVQWLSELIKDGKWDRELIAEVFEENEGKDIVRIPLSVCSMKDRIYWSKSSTGEYTVKSGYRLAKCMRKEVAGDRSIAESSSSRKCSAQSWCFLWGMNLKQKLKHFIWKCLQNILPVNASIKARCAKGDHMCGCCGEHPETVEHLLFFCDHAKAIWEMAPVSWEGLVIHRNKFWHWWEELKDAVYKEQGQERIAVTINLLWQIWKSRNARQFEAKARDPMTVVQKAVGEWREYQDAQVKEGEPVSGNRVGKEELSEWKEPREAWVKINSDAAVHQNKDKAGWGLVARSWQKELVGVWAVPGVSCSNPKVEEALALRAAMLVAKCQGWRRVEFETNCKQVIDRINSGENDVEIATVLSDIEKLKLSFYECCFSFTRRKSNSVSHQVAKFATNLKETAEWKSDFPVWLLELVQADCRGSCPKNCKLS</sequence>
<dbReference type="SUPFAM" id="SSF56672">
    <property type="entry name" value="DNA/RNA polymerases"/>
    <property type="match status" value="1"/>
</dbReference>
<protein>
    <recommendedName>
        <fullName evidence="1">Reverse transcriptase domain-containing protein</fullName>
    </recommendedName>
</protein>
<dbReference type="Gene3D" id="3.30.420.10">
    <property type="entry name" value="Ribonuclease H-like superfamily/Ribonuclease H"/>
    <property type="match status" value="1"/>
</dbReference>
<dbReference type="Pfam" id="PF00078">
    <property type="entry name" value="RVT_1"/>
    <property type="match status" value="1"/>
</dbReference>
<name>A0ABM4V096_COFAR</name>
<dbReference type="SUPFAM" id="SSF56219">
    <property type="entry name" value="DNase I-like"/>
    <property type="match status" value="1"/>
</dbReference>
<dbReference type="PANTHER" id="PTHR33116:SF86">
    <property type="entry name" value="REVERSE TRANSCRIPTASE DOMAIN-CONTAINING PROTEIN"/>
    <property type="match status" value="1"/>
</dbReference>
<dbReference type="CDD" id="cd01650">
    <property type="entry name" value="RT_nLTR_like"/>
    <property type="match status" value="1"/>
</dbReference>
<gene>
    <name evidence="3" type="primary">LOC140010300</name>
</gene>